<protein>
    <submittedName>
        <fullName evidence="2">Uncharacterized protein</fullName>
    </submittedName>
</protein>
<dbReference type="AlphaFoldDB" id="A0A9Q0S419"/>
<name>A0A9Q0S419_9DIPT</name>
<evidence type="ECO:0000313" key="2">
    <source>
        <dbReference type="EMBL" id="KAJ6643183.1"/>
    </source>
</evidence>
<reference evidence="2" key="1">
    <citation type="submission" date="2022-07" db="EMBL/GenBank/DDBJ databases">
        <authorList>
            <person name="Trinca V."/>
            <person name="Uliana J.V.C."/>
            <person name="Torres T.T."/>
            <person name="Ward R.J."/>
            <person name="Monesi N."/>
        </authorList>
    </citation>
    <scope>NUCLEOTIDE SEQUENCE</scope>
    <source>
        <strain evidence="2">HSMRA1968</strain>
        <tissue evidence="2">Whole embryos</tissue>
    </source>
</reference>
<dbReference type="EMBL" id="WJQU01000002">
    <property type="protein sequence ID" value="KAJ6643183.1"/>
    <property type="molecule type" value="Genomic_DNA"/>
</dbReference>
<sequence>FPNGNISEMATQILLLFFLFATLEIRAKSFYEIVPTNSVCKILSPQIVYNYTCVLRQLNRTMSVFSQDITFQPGVSLDNYH</sequence>
<organism evidence="2 3">
    <name type="scientific">Pseudolycoriella hygida</name>
    <dbReference type="NCBI Taxonomy" id="35572"/>
    <lineage>
        <taxon>Eukaryota</taxon>
        <taxon>Metazoa</taxon>
        <taxon>Ecdysozoa</taxon>
        <taxon>Arthropoda</taxon>
        <taxon>Hexapoda</taxon>
        <taxon>Insecta</taxon>
        <taxon>Pterygota</taxon>
        <taxon>Neoptera</taxon>
        <taxon>Endopterygota</taxon>
        <taxon>Diptera</taxon>
        <taxon>Nematocera</taxon>
        <taxon>Sciaroidea</taxon>
        <taxon>Sciaridae</taxon>
        <taxon>Pseudolycoriella</taxon>
    </lineage>
</organism>
<evidence type="ECO:0000256" key="1">
    <source>
        <dbReference type="SAM" id="SignalP"/>
    </source>
</evidence>
<accession>A0A9Q0S419</accession>
<dbReference type="Proteomes" id="UP001151699">
    <property type="component" value="Chromosome B"/>
</dbReference>
<keyword evidence="3" id="KW-1185">Reference proteome</keyword>
<proteinExistence type="predicted"/>
<feature type="chain" id="PRO_5040399233" evidence="1">
    <location>
        <begin position="28"/>
        <end position="81"/>
    </location>
</feature>
<feature type="non-terminal residue" evidence="2">
    <location>
        <position position="81"/>
    </location>
</feature>
<feature type="signal peptide" evidence="1">
    <location>
        <begin position="1"/>
        <end position="27"/>
    </location>
</feature>
<feature type="non-terminal residue" evidence="2">
    <location>
        <position position="1"/>
    </location>
</feature>
<comment type="caution">
    <text evidence="2">The sequence shown here is derived from an EMBL/GenBank/DDBJ whole genome shotgun (WGS) entry which is preliminary data.</text>
</comment>
<keyword evidence="1" id="KW-0732">Signal</keyword>
<evidence type="ECO:0000313" key="3">
    <source>
        <dbReference type="Proteomes" id="UP001151699"/>
    </source>
</evidence>
<gene>
    <name evidence="2" type="ORF">Bhyg_08139</name>
</gene>